<dbReference type="EMBL" id="WTYC01000006">
    <property type="protein sequence ID" value="MXO48960.1"/>
    <property type="molecule type" value="Genomic_DNA"/>
</dbReference>
<dbReference type="RefSeq" id="WP_160728496.1">
    <property type="nucleotide sequence ID" value="NZ_WTYC01000006.1"/>
</dbReference>
<feature type="transmembrane region" description="Helical" evidence="1">
    <location>
        <begin position="169"/>
        <end position="187"/>
    </location>
</feature>
<name>A0A844XTD0_9SPHN</name>
<gene>
    <name evidence="2" type="ORF">GRI69_11895</name>
</gene>
<dbReference type="Proteomes" id="UP000448199">
    <property type="component" value="Unassembled WGS sequence"/>
</dbReference>
<feature type="transmembrane region" description="Helical" evidence="1">
    <location>
        <begin position="12"/>
        <end position="30"/>
    </location>
</feature>
<proteinExistence type="predicted"/>
<keyword evidence="3" id="KW-1185">Reference proteome</keyword>
<evidence type="ECO:0000313" key="3">
    <source>
        <dbReference type="Proteomes" id="UP000448199"/>
    </source>
</evidence>
<comment type="caution">
    <text evidence="2">The sequence shown here is derived from an EMBL/GenBank/DDBJ whole genome shotgun (WGS) entry which is preliminary data.</text>
</comment>
<keyword evidence="1" id="KW-0812">Transmembrane</keyword>
<protein>
    <submittedName>
        <fullName evidence="2">Uncharacterized protein</fullName>
    </submittedName>
</protein>
<accession>A0A844XTD0</accession>
<feature type="transmembrane region" description="Helical" evidence="1">
    <location>
        <begin position="139"/>
        <end position="157"/>
    </location>
</feature>
<feature type="transmembrane region" description="Helical" evidence="1">
    <location>
        <begin position="103"/>
        <end position="127"/>
    </location>
</feature>
<keyword evidence="1" id="KW-0472">Membrane</keyword>
<feature type="transmembrane region" description="Helical" evidence="1">
    <location>
        <begin position="76"/>
        <end position="97"/>
    </location>
</feature>
<sequence length="193" mass="21019">MNGETTPSTGRGPAFWAGLYLANVAVIGALKLGGAINGPTGFILMALACVLLVPMIRAQAKSGCSSEALRLYNKRVVVSSIGYVLGLGIAITLWRNYEVTGPVLFGLAMLPALPTLGIIWAMGRYLVDEKDEYLRHRTIMGALFGLGVVLTLGIFYGFLETFELVPHIWAWWVLPVWAVGLGIGQLWQRVREQ</sequence>
<feature type="transmembrane region" description="Helical" evidence="1">
    <location>
        <begin position="36"/>
        <end position="56"/>
    </location>
</feature>
<evidence type="ECO:0000256" key="1">
    <source>
        <dbReference type="SAM" id="Phobius"/>
    </source>
</evidence>
<keyword evidence="1" id="KW-1133">Transmembrane helix</keyword>
<evidence type="ECO:0000313" key="2">
    <source>
        <dbReference type="EMBL" id="MXO48960.1"/>
    </source>
</evidence>
<dbReference type="OrthoDB" id="119964at2"/>
<dbReference type="AlphaFoldDB" id="A0A844XTD0"/>
<organism evidence="2 3">
    <name type="scientific">Qipengyuania vulgaris</name>
    <dbReference type="NCBI Taxonomy" id="291985"/>
    <lineage>
        <taxon>Bacteria</taxon>
        <taxon>Pseudomonadati</taxon>
        <taxon>Pseudomonadota</taxon>
        <taxon>Alphaproteobacteria</taxon>
        <taxon>Sphingomonadales</taxon>
        <taxon>Erythrobacteraceae</taxon>
        <taxon>Qipengyuania</taxon>
    </lineage>
</organism>
<reference evidence="2 3" key="1">
    <citation type="submission" date="2019-12" db="EMBL/GenBank/DDBJ databases">
        <title>Genomic-based taxomic classification of the family Erythrobacteraceae.</title>
        <authorList>
            <person name="Xu L."/>
        </authorList>
    </citation>
    <scope>NUCLEOTIDE SEQUENCE [LARGE SCALE GENOMIC DNA]</scope>
    <source>
        <strain evidence="2 3">DSM 17792</strain>
    </source>
</reference>